<dbReference type="EMBL" id="SJPN01000003">
    <property type="protein sequence ID" value="TWU04524.1"/>
    <property type="molecule type" value="Genomic_DNA"/>
</dbReference>
<sequence>MNSGNFPGGILSPSFTQDGEDESWQTDSGQSDVLSLCRSEPSVPCVYQIL</sequence>
<evidence type="ECO:0000313" key="2">
    <source>
        <dbReference type="EMBL" id="TWU04524.1"/>
    </source>
</evidence>
<comment type="caution">
    <text evidence="2">The sequence shown here is derived from an EMBL/GenBank/DDBJ whole genome shotgun (WGS) entry which is preliminary data.</text>
</comment>
<feature type="region of interest" description="Disordered" evidence="1">
    <location>
        <begin position="1"/>
        <end position="35"/>
    </location>
</feature>
<accession>A0A5C6B2A3</accession>
<reference evidence="2 3" key="1">
    <citation type="submission" date="2019-02" db="EMBL/GenBank/DDBJ databases">
        <title>Deep-cultivation of Planctomycetes and their phenomic and genomic characterization uncovers novel biology.</title>
        <authorList>
            <person name="Wiegand S."/>
            <person name="Jogler M."/>
            <person name="Boedeker C."/>
            <person name="Pinto D."/>
            <person name="Vollmers J."/>
            <person name="Rivas-Marin E."/>
            <person name="Kohn T."/>
            <person name="Peeters S.H."/>
            <person name="Heuer A."/>
            <person name="Rast P."/>
            <person name="Oberbeckmann S."/>
            <person name="Bunk B."/>
            <person name="Jeske O."/>
            <person name="Meyerdierks A."/>
            <person name="Storesund J.E."/>
            <person name="Kallscheuer N."/>
            <person name="Luecker S."/>
            <person name="Lage O.M."/>
            <person name="Pohl T."/>
            <person name="Merkel B.J."/>
            <person name="Hornburger P."/>
            <person name="Mueller R.-W."/>
            <person name="Bruemmer F."/>
            <person name="Labrenz M."/>
            <person name="Spormann A.M."/>
            <person name="Op Den Camp H."/>
            <person name="Overmann J."/>
            <person name="Amann R."/>
            <person name="Jetten M.S.M."/>
            <person name="Mascher T."/>
            <person name="Medema M.H."/>
            <person name="Devos D.P."/>
            <person name="Kaster A.-K."/>
            <person name="Ovreas L."/>
            <person name="Rohde M."/>
            <person name="Galperin M.Y."/>
            <person name="Jogler C."/>
        </authorList>
    </citation>
    <scope>NUCLEOTIDE SEQUENCE [LARGE SCALE GENOMIC DNA]</scope>
    <source>
        <strain evidence="2 3">Pla52n</strain>
    </source>
</reference>
<evidence type="ECO:0000313" key="3">
    <source>
        <dbReference type="Proteomes" id="UP000320176"/>
    </source>
</evidence>
<organism evidence="2 3">
    <name type="scientific">Stieleria varia</name>
    <dbReference type="NCBI Taxonomy" id="2528005"/>
    <lineage>
        <taxon>Bacteria</taxon>
        <taxon>Pseudomonadati</taxon>
        <taxon>Planctomycetota</taxon>
        <taxon>Planctomycetia</taxon>
        <taxon>Pirellulales</taxon>
        <taxon>Pirellulaceae</taxon>
        <taxon>Stieleria</taxon>
    </lineage>
</organism>
<gene>
    <name evidence="2" type="ORF">Pla52n_25650</name>
</gene>
<evidence type="ECO:0000256" key="1">
    <source>
        <dbReference type="SAM" id="MobiDB-lite"/>
    </source>
</evidence>
<proteinExistence type="predicted"/>
<keyword evidence="3" id="KW-1185">Reference proteome</keyword>
<name>A0A5C6B2A3_9BACT</name>
<dbReference type="Proteomes" id="UP000320176">
    <property type="component" value="Unassembled WGS sequence"/>
</dbReference>
<dbReference type="AlphaFoldDB" id="A0A5C6B2A3"/>
<protein>
    <submittedName>
        <fullName evidence="2">Uncharacterized protein</fullName>
    </submittedName>
</protein>